<evidence type="ECO:0000256" key="5">
    <source>
        <dbReference type="ARBA" id="ARBA00022801"/>
    </source>
</evidence>
<dbReference type="InterPro" id="IPR036702">
    <property type="entry name" value="ComB-like_sf"/>
</dbReference>
<organism evidence="8 9">
    <name type="scientific">Iocasia fonsfrigidae</name>
    <dbReference type="NCBI Taxonomy" id="2682810"/>
    <lineage>
        <taxon>Bacteria</taxon>
        <taxon>Bacillati</taxon>
        <taxon>Bacillota</taxon>
        <taxon>Clostridia</taxon>
        <taxon>Halanaerobiales</taxon>
        <taxon>Halanaerobiaceae</taxon>
        <taxon>Iocasia</taxon>
    </lineage>
</organism>
<keyword evidence="6" id="KW-0460">Magnesium</keyword>
<dbReference type="GO" id="GO:0050545">
    <property type="term" value="F:sulfopyruvate decarboxylase activity"/>
    <property type="evidence" value="ECO:0007669"/>
    <property type="project" value="TreeGrafter"/>
</dbReference>
<comment type="catalytic activity">
    <reaction evidence="7">
        <text>(2R)-O-phospho-3-sulfolactate + H2O = (2R)-3-sulfolactate + phosphate</text>
        <dbReference type="Rhea" id="RHEA:23416"/>
        <dbReference type="ChEBI" id="CHEBI:15377"/>
        <dbReference type="ChEBI" id="CHEBI:15597"/>
        <dbReference type="ChEBI" id="CHEBI:43474"/>
        <dbReference type="ChEBI" id="CHEBI:58738"/>
        <dbReference type="EC" id="3.1.3.71"/>
    </reaction>
</comment>
<evidence type="ECO:0000256" key="7">
    <source>
        <dbReference type="ARBA" id="ARBA00033711"/>
    </source>
</evidence>
<protein>
    <recommendedName>
        <fullName evidence="4">Probable 2-phosphosulfolactate phosphatase</fullName>
        <ecNumber evidence="3">3.1.3.71</ecNumber>
    </recommendedName>
</protein>
<dbReference type="RefSeq" id="WP_230867557.1">
    <property type="nucleotide sequence ID" value="NZ_CP046640.1"/>
</dbReference>
<dbReference type="Proteomes" id="UP000665020">
    <property type="component" value="Chromosome"/>
</dbReference>
<evidence type="ECO:0000256" key="4">
    <source>
        <dbReference type="ARBA" id="ARBA00021948"/>
    </source>
</evidence>
<dbReference type="AlphaFoldDB" id="A0A8A7KHX4"/>
<dbReference type="EC" id="3.1.3.71" evidence="3"/>
<gene>
    <name evidence="8" type="ORF">GM661_14945</name>
</gene>
<evidence type="ECO:0000256" key="6">
    <source>
        <dbReference type="ARBA" id="ARBA00022842"/>
    </source>
</evidence>
<keyword evidence="5" id="KW-0378">Hydrolase</keyword>
<dbReference type="KEGG" id="ifn:GM661_14945"/>
<proteinExistence type="inferred from homology"/>
<dbReference type="Pfam" id="PF04029">
    <property type="entry name" value="2-ph_phosp"/>
    <property type="match status" value="1"/>
</dbReference>
<evidence type="ECO:0000256" key="2">
    <source>
        <dbReference type="ARBA" id="ARBA00009997"/>
    </source>
</evidence>
<dbReference type="Gene3D" id="3.90.1560.10">
    <property type="entry name" value="ComB-like"/>
    <property type="match status" value="1"/>
</dbReference>
<dbReference type="PANTHER" id="PTHR37311:SF1">
    <property type="entry name" value="2-PHOSPHOSULFOLACTATE PHOSPHATASE-RELATED"/>
    <property type="match status" value="1"/>
</dbReference>
<dbReference type="SUPFAM" id="SSF142823">
    <property type="entry name" value="ComB-like"/>
    <property type="match status" value="1"/>
</dbReference>
<dbReference type="EMBL" id="CP046640">
    <property type="protein sequence ID" value="QTL99159.1"/>
    <property type="molecule type" value="Genomic_DNA"/>
</dbReference>
<evidence type="ECO:0000256" key="1">
    <source>
        <dbReference type="ARBA" id="ARBA00001946"/>
    </source>
</evidence>
<keyword evidence="9" id="KW-1185">Reference proteome</keyword>
<evidence type="ECO:0000313" key="9">
    <source>
        <dbReference type="Proteomes" id="UP000665020"/>
    </source>
</evidence>
<sequence length="229" mass="25299">MEINILQLIEGAKKARGLTVIIDVFRAFSTACYAFSRGVNRIIPVGDLELAYSLKEENMDYILMGERQGKILPGFDFGNSPTHILEADLTAKTVVHTTSAGTQGIVNATQADEIITASFVNAAAVSEYIKVKNPAVVSLVCMGNACEYEAEEDTLCAQYLKNALEGKPCLKKGEIKEILQKNAGQRFFDPASQAWAPKTDFQLCTDLDRFNFVLKAIKNKEGYYQLQRV</sequence>
<dbReference type="PANTHER" id="PTHR37311">
    <property type="entry name" value="2-PHOSPHOSULFOLACTATE PHOSPHATASE-RELATED"/>
    <property type="match status" value="1"/>
</dbReference>
<reference evidence="8" key="1">
    <citation type="submission" date="2019-12" db="EMBL/GenBank/DDBJ databases">
        <authorList>
            <person name="zhang j."/>
            <person name="sun C.M."/>
        </authorList>
    </citation>
    <scope>NUCLEOTIDE SEQUENCE</scope>
    <source>
        <strain evidence="8">NS-1</strain>
    </source>
</reference>
<dbReference type="GO" id="GO:0050532">
    <property type="term" value="F:2-phosphosulfolactate phosphatase activity"/>
    <property type="evidence" value="ECO:0007669"/>
    <property type="project" value="UniProtKB-EC"/>
</dbReference>
<accession>A0A8A7KHX4</accession>
<name>A0A8A7KHX4_9FIRM</name>
<evidence type="ECO:0000256" key="3">
    <source>
        <dbReference type="ARBA" id="ARBA00012953"/>
    </source>
</evidence>
<comment type="similarity">
    <text evidence="2">Belongs to the ComB family.</text>
</comment>
<dbReference type="InterPro" id="IPR005238">
    <property type="entry name" value="ComB-like"/>
</dbReference>
<comment type="cofactor">
    <cofactor evidence="1">
        <name>Mg(2+)</name>
        <dbReference type="ChEBI" id="CHEBI:18420"/>
    </cofactor>
</comment>
<dbReference type="GO" id="GO:0000287">
    <property type="term" value="F:magnesium ion binding"/>
    <property type="evidence" value="ECO:0007669"/>
    <property type="project" value="InterPro"/>
</dbReference>
<evidence type="ECO:0000313" key="8">
    <source>
        <dbReference type="EMBL" id="QTL99159.1"/>
    </source>
</evidence>